<dbReference type="Gene3D" id="3.30.70.260">
    <property type="match status" value="1"/>
</dbReference>
<dbReference type="InterPro" id="IPR002912">
    <property type="entry name" value="ACT_dom"/>
</dbReference>
<accession>A0A497EKE2</accession>
<proteinExistence type="predicted"/>
<dbReference type="SUPFAM" id="SSF55021">
    <property type="entry name" value="ACT-like"/>
    <property type="match status" value="1"/>
</dbReference>
<dbReference type="EMBL" id="QMQV01000130">
    <property type="protein sequence ID" value="RLE47395.1"/>
    <property type="molecule type" value="Genomic_DNA"/>
</dbReference>
<protein>
    <recommendedName>
        <fullName evidence="1">ACT domain-containing protein</fullName>
    </recommendedName>
</protein>
<gene>
    <name evidence="2" type="ORF">DRJ31_08890</name>
</gene>
<dbReference type="CDD" id="cd04876">
    <property type="entry name" value="ACT_RelA-SpoT"/>
    <property type="match status" value="1"/>
</dbReference>
<dbReference type="Pfam" id="PF13291">
    <property type="entry name" value="ACT_4"/>
    <property type="match status" value="1"/>
</dbReference>
<reference evidence="2 3" key="1">
    <citation type="submission" date="2018-06" db="EMBL/GenBank/DDBJ databases">
        <title>Extensive metabolic versatility and redundancy in microbially diverse, dynamic hydrothermal sediments.</title>
        <authorList>
            <person name="Dombrowski N."/>
            <person name="Teske A."/>
            <person name="Baker B.J."/>
        </authorList>
    </citation>
    <scope>NUCLEOTIDE SEQUENCE [LARGE SCALE GENOMIC DNA]</scope>
    <source>
        <strain evidence="2">B66_G16</strain>
    </source>
</reference>
<dbReference type="InterPro" id="IPR045865">
    <property type="entry name" value="ACT-like_dom_sf"/>
</dbReference>
<sequence>AAWCPRIKGEAERVISVEWAPRNGETYPVELLIESDDRKGLLRDLSHAISKLGVNITLANSRAIDSVTAVHRFIVEVTGVDQLKKVMTALSGVKGVRWVRRKTAGEEGIRPL</sequence>
<dbReference type="Proteomes" id="UP000278475">
    <property type="component" value="Unassembled WGS sequence"/>
</dbReference>
<dbReference type="PROSITE" id="PS51671">
    <property type="entry name" value="ACT"/>
    <property type="match status" value="1"/>
</dbReference>
<comment type="caution">
    <text evidence="2">The sequence shown here is derived from an EMBL/GenBank/DDBJ whole genome shotgun (WGS) entry which is preliminary data.</text>
</comment>
<feature type="non-terminal residue" evidence="2">
    <location>
        <position position="1"/>
    </location>
</feature>
<name>A0A497EKE2_9CREN</name>
<organism evidence="2 3">
    <name type="scientific">Thermoproteota archaeon</name>
    <dbReference type="NCBI Taxonomy" id="2056631"/>
    <lineage>
        <taxon>Archaea</taxon>
        <taxon>Thermoproteota</taxon>
    </lineage>
</organism>
<dbReference type="AlphaFoldDB" id="A0A497EKE2"/>
<evidence type="ECO:0000259" key="1">
    <source>
        <dbReference type="PROSITE" id="PS51671"/>
    </source>
</evidence>
<evidence type="ECO:0000313" key="2">
    <source>
        <dbReference type="EMBL" id="RLE47395.1"/>
    </source>
</evidence>
<feature type="domain" description="ACT" evidence="1">
    <location>
        <begin position="30"/>
        <end position="104"/>
    </location>
</feature>
<evidence type="ECO:0000313" key="3">
    <source>
        <dbReference type="Proteomes" id="UP000278475"/>
    </source>
</evidence>